<dbReference type="InterPro" id="IPR040096">
    <property type="entry name" value="Ric1"/>
</dbReference>
<comment type="subcellular location">
    <subcellularLocation>
        <location evidence="1">Membrane</location>
    </subcellularLocation>
</comment>
<comment type="caution">
    <text evidence="5">The sequence shown here is derived from an EMBL/GenBank/DDBJ whole genome shotgun (WGS) entry which is preliminary data.</text>
</comment>
<dbReference type="GO" id="GO:0006886">
    <property type="term" value="P:intracellular protein transport"/>
    <property type="evidence" value="ECO:0007669"/>
    <property type="project" value="InterPro"/>
</dbReference>
<dbReference type="SUPFAM" id="SSF50978">
    <property type="entry name" value="WD40 repeat-like"/>
    <property type="match status" value="1"/>
</dbReference>
<dbReference type="InterPro" id="IPR015943">
    <property type="entry name" value="WD40/YVTN_repeat-like_dom_sf"/>
</dbReference>
<accession>A0A2V3IXV8</accession>
<dbReference type="Gene3D" id="2.130.10.10">
    <property type="entry name" value="YVTN repeat-like/Quinoprotein amine dehydrogenase"/>
    <property type="match status" value="1"/>
</dbReference>
<dbReference type="STRING" id="448386.A0A2V3IXV8"/>
<dbReference type="GO" id="GO:0005829">
    <property type="term" value="C:cytosol"/>
    <property type="evidence" value="ECO:0007669"/>
    <property type="project" value="TreeGrafter"/>
</dbReference>
<dbReference type="PANTHER" id="PTHR22746:SF10">
    <property type="entry name" value="GUANINE NUCLEOTIDE EXCHANGE FACTOR SUBUNIT RIC1"/>
    <property type="match status" value="1"/>
</dbReference>
<dbReference type="Pfam" id="PF07064">
    <property type="entry name" value="RIC1"/>
    <property type="match status" value="1"/>
</dbReference>
<proteinExistence type="predicted"/>
<dbReference type="OrthoDB" id="67540at2759"/>
<name>A0A2V3IXV8_9FLOR</name>
<evidence type="ECO:0000313" key="5">
    <source>
        <dbReference type="EMBL" id="PXF46986.1"/>
    </source>
</evidence>
<reference evidence="5 6" key="1">
    <citation type="journal article" date="2018" name="Mol. Biol. Evol.">
        <title>Analysis of the draft genome of the red seaweed Gracilariopsis chorda provides insights into genome size evolution in Rhodophyta.</title>
        <authorList>
            <person name="Lee J."/>
            <person name="Yang E.C."/>
            <person name="Graf L."/>
            <person name="Yang J.H."/>
            <person name="Qiu H."/>
            <person name="Zel Zion U."/>
            <person name="Chan C.X."/>
            <person name="Stephens T.G."/>
            <person name="Weber A.P.M."/>
            <person name="Boo G.H."/>
            <person name="Boo S.M."/>
            <person name="Kim K.M."/>
            <person name="Shin Y."/>
            <person name="Jung M."/>
            <person name="Lee S.J."/>
            <person name="Yim H.S."/>
            <person name="Lee J.H."/>
            <person name="Bhattacharya D."/>
            <person name="Yoon H.S."/>
        </authorList>
    </citation>
    <scope>NUCLEOTIDE SEQUENCE [LARGE SCALE GENOMIC DNA]</scope>
    <source>
        <strain evidence="5 6">SKKU-2015</strain>
        <tissue evidence="5">Whole body</tissue>
    </source>
</reference>
<feature type="region of interest" description="Disordered" evidence="3">
    <location>
        <begin position="911"/>
        <end position="938"/>
    </location>
</feature>
<evidence type="ECO:0000256" key="2">
    <source>
        <dbReference type="ARBA" id="ARBA00023136"/>
    </source>
</evidence>
<dbReference type="Pfam" id="PF25440">
    <property type="entry name" value="Beta-prop_RIC1_2nd"/>
    <property type="match status" value="1"/>
</dbReference>
<organism evidence="5 6">
    <name type="scientific">Gracilariopsis chorda</name>
    <dbReference type="NCBI Taxonomy" id="448386"/>
    <lineage>
        <taxon>Eukaryota</taxon>
        <taxon>Rhodophyta</taxon>
        <taxon>Florideophyceae</taxon>
        <taxon>Rhodymeniophycidae</taxon>
        <taxon>Gracilariales</taxon>
        <taxon>Gracilariaceae</taxon>
        <taxon>Gracilariopsis</taxon>
    </lineage>
</organism>
<keyword evidence="6" id="KW-1185">Reference proteome</keyword>
<dbReference type="GO" id="GO:0000139">
    <property type="term" value="C:Golgi membrane"/>
    <property type="evidence" value="ECO:0007669"/>
    <property type="project" value="TreeGrafter"/>
</dbReference>
<sequence length="1337" mass="148913">MGYFVTGHPKTYVLPPTAVPPQPPSSVRHIQPDASSKYVLTLTDYGLYLWSAQQHRVLLARFLISSRVLDEEGPFVSAVWSPDSTRITAALSNGLVLLFSVRPHASRSVLHFEMTSDHLSEPAALYPLQIKRIAELRVAHGSTLVTAITSTPAGALIATSSAILTCIAWDADMLWRAHIPELLRCNNALEKMGVVTSHSQLAHPAVQAILEPDARDDAGGITDMCYNSELGYLAIVLGSGPALLLALHSNGFNRPSAIDGRWLRSDHAVAVALEPKRMLATVGLTTSDVEQYYIGVPAGDHCPVMRTLSLSNWYFEPTDVGAARVLRWTEDGYALLVGWEKQGLAVWSVSGCRLMWTLPQVGGTLPTTPALLGKDLRSHASPMENGVLAACWGPKGFFLWAAPRVSDSTEALLREGHFMEFSFYKATPGTTSYHSTASRLAMYGSDRILMLWKADESAREHHDHSGKASNDIFAWQHLIIPSDYLWRNWPPSCIAVNSDSSYVAVAGEHGMAICHVKMQRWRVFGDLQQDKRIRCCALAWLGRTIVVGNEVPPARPEVPDSASRFELLFYARDHLEASALQAQRDLPSRPILTDVRADGYLLVICEDAQVVLYKVTERVDRSYIDIREVYRLFLPTREMIPLYQQDKQTKVGSSSNKALPGVAPPAPGGGISEARIFPPLSAVLTSDSSEPPVPKHIMMLRNTGSLILLDTESMVSTALLRYVERFWYTPVDCTPFDLISHRPVWWAYGDDGIHVCFHDGIAKKDDFDVDLPLDPSLLPYITRRKGVEVEQWFELDPEVYPLSIMSQYGMLLGATQGLVLHNIEVESAPVPSYAIQVKRQPILHTLLRHLLIKPKMDERTTLQVALKCVSQPQFIDSLEWLLYEAVLEHEDDQNVLPNGDNARFESDNKVISQNSEESTPPLKPKSRPQVYPESPRRQKAGSNLFPRVIRLLRYFGEYEDIVVRCARKLDSKRWPLLFSLAGEPAALLEQCFVSGRLRTAACLLVILQEMWGFISSTPHSLRLVEAALERGELELAADLAGFLGKADRAGMLNSSQLRTNEDVSWIGEAVGAPKGDALNSITLNHSTEKHQNRIPAVDLAVLNHARLLLNKMDLRNLAALAVRMNFPLAEWLRRELKGKNASRPFVRDFSTTILSLHRQFQFPEPDMHDVRKAMRAFNEDVDTPRNRGASEQDLKQLSEFTKIARAMKLDEDRNEKEASDTDEVKVSFVDYAAESAFGSQLPPPPASYDSEMLVSIRAKAKQLCGQELNYLMTVGRVARAPDIILCCATLLLDISVLRMVLRGHGELFEPYIAALHEFNVPGYNALVAVLNEIAAPR</sequence>
<protein>
    <submittedName>
        <fullName evidence="5">RAB6A-GEF complex partner protein 1</fullName>
    </submittedName>
</protein>
<gene>
    <name evidence="5" type="ORF">BWQ96_03324</name>
</gene>
<dbReference type="GO" id="GO:0034066">
    <property type="term" value="C:Ric1-Rgp1 guanyl-nucleotide exchange factor complex"/>
    <property type="evidence" value="ECO:0007669"/>
    <property type="project" value="InterPro"/>
</dbReference>
<dbReference type="EMBL" id="NBIV01000031">
    <property type="protein sequence ID" value="PXF46986.1"/>
    <property type="molecule type" value="Genomic_DNA"/>
</dbReference>
<evidence type="ECO:0000256" key="1">
    <source>
        <dbReference type="ARBA" id="ARBA00004370"/>
    </source>
</evidence>
<evidence type="ECO:0000313" key="6">
    <source>
        <dbReference type="Proteomes" id="UP000247409"/>
    </source>
</evidence>
<evidence type="ECO:0000259" key="4">
    <source>
        <dbReference type="Pfam" id="PF07064"/>
    </source>
</evidence>
<dbReference type="Proteomes" id="UP000247409">
    <property type="component" value="Unassembled WGS sequence"/>
</dbReference>
<dbReference type="InterPro" id="IPR036322">
    <property type="entry name" value="WD40_repeat_dom_sf"/>
</dbReference>
<keyword evidence="2" id="KW-0472">Membrane</keyword>
<dbReference type="InterPro" id="IPR009771">
    <property type="entry name" value="RIC1_C"/>
</dbReference>
<evidence type="ECO:0000256" key="3">
    <source>
        <dbReference type="SAM" id="MobiDB-lite"/>
    </source>
</evidence>
<feature type="domain" description="RIC1 C-terminal alpha solenoid region" evidence="4">
    <location>
        <begin position="844"/>
        <end position="1057"/>
    </location>
</feature>
<dbReference type="GO" id="GO:0042147">
    <property type="term" value="P:retrograde transport, endosome to Golgi"/>
    <property type="evidence" value="ECO:0007669"/>
    <property type="project" value="TreeGrafter"/>
</dbReference>
<dbReference type="PANTHER" id="PTHR22746">
    <property type="entry name" value="RAB6A-GEF COMPLEX PARTNER PROTEIN 1"/>
    <property type="match status" value="1"/>
</dbReference>